<sequence>MPNLLYQHLREYAELYETEAFLQNDPAWFMHQVAGERNQETLAFLASCLSYGSRKQFFPKIQSFLDFSHGQPFLWVKDRLFESDIPDNDACFYRLYSNHTIYTLLSKLSNLINEQGSIYHFISANVKSKNAFQAIELIVNYFNRETAAIPMSSKSSCKRICMYLRWMTRDHSPVDLGIWNQIIDKRTLIMPLDTHVIQEAKRLGLMQISSTTMSAAKQLTGIMQEVFPDDPLKGDFALYGYDINH</sequence>
<dbReference type="EMBL" id="AP035785">
    <property type="protein sequence ID" value="BFO70478.1"/>
    <property type="molecule type" value="Genomic_DNA"/>
</dbReference>
<dbReference type="NCBIfam" id="TIGR02757">
    <property type="entry name" value="TIGR02757 family protein"/>
    <property type="match status" value="1"/>
</dbReference>
<reference evidence="1" key="1">
    <citation type="submission" date="2024-07" db="EMBL/GenBank/DDBJ databases">
        <title>Complete genome sequence of Prevotella sp. YM-2024 GTC17253.</title>
        <authorList>
            <person name="Hayashi M."/>
            <person name="Muto Y."/>
            <person name="Tanaka K."/>
            <person name="Niwa H."/>
        </authorList>
    </citation>
    <scope>NUCLEOTIDE SEQUENCE</scope>
    <source>
        <strain evidence="1">GTC17253</strain>
    </source>
</reference>
<proteinExistence type="predicted"/>
<organism evidence="1">
    <name type="scientific">Prevotella sp. GTC17253</name>
    <dbReference type="NCBI Taxonomy" id="3236793"/>
    <lineage>
        <taxon>Bacteria</taxon>
        <taxon>Pseudomonadati</taxon>
        <taxon>Bacteroidota</taxon>
        <taxon>Bacteroidia</taxon>
        <taxon>Bacteroidales</taxon>
        <taxon>Prevotellaceae</taxon>
        <taxon>Prevotella</taxon>
    </lineage>
</organism>
<name>A0AB33IRA7_9BACT</name>
<evidence type="ECO:0000313" key="1">
    <source>
        <dbReference type="EMBL" id="BFO70478.1"/>
    </source>
</evidence>
<gene>
    <name evidence="1" type="ORF">GTC17253_04440</name>
</gene>
<dbReference type="Pfam" id="PF09674">
    <property type="entry name" value="DUF2400"/>
    <property type="match status" value="1"/>
</dbReference>
<accession>A0AB33IRA7</accession>
<dbReference type="InterPro" id="IPR014127">
    <property type="entry name" value="CHP02757"/>
</dbReference>
<dbReference type="AlphaFoldDB" id="A0AB33IRA7"/>
<protein>
    <submittedName>
        <fullName evidence="1">TIGR02757 family protein</fullName>
    </submittedName>
</protein>